<dbReference type="Proteomes" id="UP000031408">
    <property type="component" value="Unassembled WGS sequence"/>
</dbReference>
<accession>A0A0C1IY80</accession>
<dbReference type="PROSITE" id="PS51725">
    <property type="entry name" value="ABM"/>
    <property type="match status" value="1"/>
</dbReference>
<evidence type="ECO:0000259" key="1">
    <source>
        <dbReference type="PROSITE" id="PS51725"/>
    </source>
</evidence>
<gene>
    <name evidence="2" type="ORF">OI18_06060</name>
</gene>
<dbReference type="STRING" id="1349421.OI18_06060"/>
<evidence type="ECO:0000313" key="2">
    <source>
        <dbReference type="EMBL" id="KIC95449.1"/>
    </source>
</evidence>
<keyword evidence="2" id="KW-0560">Oxidoreductase</keyword>
<proteinExistence type="predicted"/>
<dbReference type="InterPro" id="IPR050744">
    <property type="entry name" value="AI-2_Isomerase_LsrG"/>
</dbReference>
<keyword evidence="2" id="KW-0503">Monooxygenase</keyword>
<dbReference type="InterPro" id="IPR007138">
    <property type="entry name" value="ABM_dom"/>
</dbReference>
<keyword evidence="3" id="KW-1185">Reference proteome</keyword>
<dbReference type="RefSeq" id="WP_039138049.1">
    <property type="nucleotide sequence ID" value="NZ_JSVC01000006.1"/>
</dbReference>
<dbReference type="GO" id="GO:0004497">
    <property type="term" value="F:monooxygenase activity"/>
    <property type="evidence" value="ECO:0007669"/>
    <property type="project" value="UniProtKB-KW"/>
</dbReference>
<protein>
    <submittedName>
        <fullName evidence="2">Antibiotic biosynthesis monooxygenase</fullName>
    </submittedName>
</protein>
<dbReference type="SUPFAM" id="SSF54909">
    <property type="entry name" value="Dimeric alpha+beta barrel"/>
    <property type="match status" value="1"/>
</dbReference>
<comment type="caution">
    <text evidence="2">The sequence shown here is derived from an EMBL/GenBank/DDBJ whole genome shotgun (WGS) entry which is preliminary data.</text>
</comment>
<dbReference type="GO" id="GO:0005829">
    <property type="term" value="C:cytosol"/>
    <property type="evidence" value="ECO:0007669"/>
    <property type="project" value="TreeGrafter"/>
</dbReference>
<dbReference type="PANTHER" id="PTHR33336:SF3">
    <property type="entry name" value="ABM DOMAIN-CONTAINING PROTEIN"/>
    <property type="match status" value="1"/>
</dbReference>
<reference evidence="2 3" key="1">
    <citation type="submission" date="2014-11" db="EMBL/GenBank/DDBJ databases">
        <title>Genome sequence of Flavihumibacter solisilvae 3-3.</title>
        <authorList>
            <person name="Zhou G."/>
            <person name="Li M."/>
            <person name="Wang G."/>
        </authorList>
    </citation>
    <scope>NUCLEOTIDE SEQUENCE [LARGE SCALE GENOMIC DNA]</scope>
    <source>
        <strain evidence="2 3">3-3</strain>
    </source>
</reference>
<dbReference type="PANTHER" id="PTHR33336">
    <property type="entry name" value="QUINOL MONOOXYGENASE YGIN-RELATED"/>
    <property type="match status" value="1"/>
</dbReference>
<dbReference type="Gene3D" id="3.30.70.100">
    <property type="match status" value="1"/>
</dbReference>
<dbReference type="AlphaFoldDB" id="A0A0C1IY80"/>
<dbReference type="Pfam" id="PF03992">
    <property type="entry name" value="ABM"/>
    <property type="match status" value="1"/>
</dbReference>
<dbReference type="InterPro" id="IPR011008">
    <property type="entry name" value="Dimeric_a/b-barrel"/>
</dbReference>
<dbReference type="EMBL" id="JSVC01000006">
    <property type="protein sequence ID" value="KIC95449.1"/>
    <property type="molecule type" value="Genomic_DNA"/>
</dbReference>
<evidence type="ECO:0000313" key="3">
    <source>
        <dbReference type="Proteomes" id="UP000031408"/>
    </source>
</evidence>
<organism evidence="2 3">
    <name type="scientific">Flavihumibacter solisilvae</name>
    <dbReference type="NCBI Taxonomy" id="1349421"/>
    <lineage>
        <taxon>Bacteria</taxon>
        <taxon>Pseudomonadati</taxon>
        <taxon>Bacteroidota</taxon>
        <taxon>Chitinophagia</taxon>
        <taxon>Chitinophagales</taxon>
        <taxon>Chitinophagaceae</taxon>
        <taxon>Flavihumibacter</taxon>
    </lineage>
</organism>
<dbReference type="OrthoDB" id="964493at2"/>
<feature type="domain" description="ABM" evidence="1">
    <location>
        <begin position="6"/>
        <end position="99"/>
    </location>
</feature>
<name>A0A0C1IY80_9BACT</name>
<sequence length="101" mass="11560">MTTIPVYVFAKWQVKQGSLEKVLSLLEEAARRSREEKGNLVYKLHQSNSDPNTILLYEGYADEAAAREHRDSDYFQEIVISSIVPLLETREVFVATSILDQ</sequence>